<dbReference type="GO" id="GO:0016787">
    <property type="term" value="F:hydrolase activity"/>
    <property type="evidence" value="ECO:0007669"/>
    <property type="project" value="UniProtKB-KW"/>
</dbReference>
<evidence type="ECO:0000313" key="2">
    <source>
        <dbReference type="EMBL" id="WNZ27711.1"/>
    </source>
</evidence>
<feature type="domain" description="AB hydrolase-1" evidence="1">
    <location>
        <begin position="23"/>
        <end position="250"/>
    </location>
</feature>
<dbReference type="InterPro" id="IPR050228">
    <property type="entry name" value="Carboxylesterase_BioH"/>
</dbReference>
<sequence length="258" mass="28878">MQYFTSPTHTTVSYDQYGSGPPLVLVHGSFSDHITNWEFVKPLFEKQFTVYAIARRGRGETDATEGHSLDDESTDVVTLIRAIDEPVFLLGHSYGAQTALAAAVKVPDRVRKLVLYEAPRPRIVDQQAMERLEALAESGNWEGFALSFFHDQLLIPLEELEQLRRTELWPPIIADAKASLGDLRALSQYGFNPERFRNLPVPVLLQIGTESPRDLYITDALAAVLPDVRIEALPGQAHEGMTTAPRMYAEAVSRFLLE</sequence>
<dbReference type="EMBL" id="CP053587">
    <property type="protein sequence ID" value="WNZ27711.1"/>
    <property type="molecule type" value="Genomic_DNA"/>
</dbReference>
<accession>A0AA96WQU8</accession>
<dbReference type="PANTHER" id="PTHR43194:SF2">
    <property type="entry name" value="PEROXISOMAL MEMBRANE PROTEIN LPX1"/>
    <property type="match status" value="1"/>
</dbReference>
<dbReference type="PANTHER" id="PTHR43194">
    <property type="entry name" value="HYDROLASE ALPHA/BETA FOLD FAMILY"/>
    <property type="match status" value="1"/>
</dbReference>
<organism evidence="2">
    <name type="scientific">Leptolyngbya sp. NK1-12</name>
    <dbReference type="NCBI Taxonomy" id="2547451"/>
    <lineage>
        <taxon>Bacteria</taxon>
        <taxon>Bacillati</taxon>
        <taxon>Cyanobacteriota</taxon>
        <taxon>Cyanophyceae</taxon>
        <taxon>Leptolyngbyales</taxon>
        <taxon>Leptolyngbyaceae</taxon>
        <taxon>Leptolyngbya group</taxon>
        <taxon>Leptolyngbya</taxon>
    </lineage>
</organism>
<proteinExistence type="predicted"/>
<dbReference type="Pfam" id="PF12697">
    <property type="entry name" value="Abhydrolase_6"/>
    <property type="match status" value="1"/>
</dbReference>
<keyword evidence="2" id="KW-0378">Hydrolase</keyword>
<dbReference type="RefSeq" id="WP_316436155.1">
    <property type="nucleotide sequence ID" value="NZ_CP053587.1"/>
</dbReference>
<reference evidence="2" key="1">
    <citation type="submission" date="2020-05" db="EMBL/GenBank/DDBJ databases">
        <authorList>
            <person name="Zhu T."/>
            <person name="Keshari N."/>
            <person name="Lu X."/>
        </authorList>
    </citation>
    <scope>NUCLEOTIDE SEQUENCE</scope>
    <source>
        <strain evidence="2">NK1-12</strain>
    </source>
</reference>
<dbReference type="Gene3D" id="3.40.50.1820">
    <property type="entry name" value="alpha/beta hydrolase"/>
    <property type="match status" value="1"/>
</dbReference>
<gene>
    <name evidence="2" type="ORF">HJG54_33230</name>
</gene>
<dbReference type="InterPro" id="IPR000073">
    <property type="entry name" value="AB_hydrolase_1"/>
</dbReference>
<dbReference type="InterPro" id="IPR029058">
    <property type="entry name" value="AB_hydrolase_fold"/>
</dbReference>
<evidence type="ECO:0000259" key="1">
    <source>
        <dbReference type="Pfam" id="PF12697"/>
    </source>
</evidence>
<name>A0AA96WQU8_9CYAN</name>
<protein>
    <submittedName>
        <fullName evidence="2">Alpha/beta hydrolase</fullName>
    </submittedName>
</protein>
<dbReference type="SUPFAM" id="SSF53474">
    <property type="entry name" value="alpha/beta-Hydrolases"/>
    <property type="match status" value="1"/>
</dbReference>
<dbReference type="AlphaFoldDB" id="A0AA96WQU8"/>